<gene>
    <name evidence="1" type="ORF">ACF05T_26305</name>
</gene>
<accession>A0ABW6YIA1</accession>
<sequence>MYNRVAKAIASGDRHGVQLLQHGGVGRASLAAGINRYRRKANHVERVIMLRPKSRN</sequence>
<organism evidence="1 2">
    <name type="scientific">Streptomyces lateritius</name>
    <dbReference type="NCBI Taxonomy" id="67313"/>
    <lineage>
        <taxon>Bacteria</taxon>
        <taxon>Bacillati</taxon>
        <taxon>Actinomycetota</taxon>
        <taxon>Actinomycetes</taxon>
        <taxon>Kitasatosporales</taxon>
        <taxon>Streptomycetaceae</taxon>
        <taxon>Streptomyces</taxon>
    </lineage>
</organism>
<reference evidence="1 2" key="1">
    <citation type="submission" date="2024-10" db="EMBL/GenBank/DDBJ databases">
        <title>The Natural Products Discovery Center: Release of the First 8490 Sequenced Strains for Exploring Actinobacteria Biosynthetic Diversity.</title>
        <authorList>
            <person name="Kalkreuter E."/>
            <person name="Kautsar S.A."/>
            <person name="Yang D."/>
            <person name="Bader C.D."/>
            <person name="Teijaro C.N."/>
            <person name="Fluegel L."/>
            <person name="Davis C.M."/>
            <person name="Simpson J.R."/>
            <person name="Lauterbach L."/>
            <person name="Steele A.D."/>
            <person name="Gui C."/>
            <person name="Meng S."/>
            <person name="Li G."/>
            <person name="Viehrig K."/>
            <person name="Ye F."/>
            <person name="Su P."/>
            <person name="Kiefer A.F."/>
            <person name="Nichols A."/>
            <person name="Cepeda A.J."/>
            <person name="Yan W."/>
            <person name="Fan B."/>
            <person name="Jiang Y."/>
            <person name="Adhikari A."/>
            <person name="Zheng C.-J."/>
            <person name="Schuster L."/>
            <person name="Cowan T.M."/>
            <person name="Smanski M.J."/>
            <person name="Chevrette M.G."/>
            <person name="De Carvalho L.P.S."/>
            <person name="Shen B."/>
        </authorList>
    </citation>
    <scope>NUCLEOTIDE SEQUENCE [LARGE SCALE GENOMIC DNA]</scope>
    <source>
        <strain evidence="1 2">NPDC015755</strain>
    </source>
</reference>
<protein>
    <recommendedName>
        <fullName evidence="3">Tn3 transposase DDE domain-containing protein</fullName>
    </recommendedName>
</protein>
<dbReference type="PROSITE" id="PS00626">
    <property type="entry name" value="RCC1_2"/>
    <property type="match status" value="1"/>
</dbReference>
<dbReference type="Proteomes" id="UP001603013">
    <property type="component" value="Unassembled WGS sequence"/>
</dbReference>
<dbReference type="InterPro" id="IPR000408">
    <property type="entry name" value="Reg_chr_condens"/>
</dbReference>
<proteinExistence type="predicted"/>
<evidence type="ECO:0000313" key="1">
    <source>
        <dbReference type="EMBL" id="MFF8279592.1"/>
    </source>
</evidence>
<name>A0ABW6YIA1_9ACTN</name>
<comment type="caution">
    <text evidence="1">The sequence shown here is derived from an EMBL/GenBank/DDBJ whole genome shotgun (WGS) entry which is preliminary data.</text>
</comment>
<evidence type="ECO:0000313" key="2">
    <source>
        <dbReference type="Proteomes" id="UP001603013"/>
    </source>
</evidence>
<evidence type="ECO:0008006" key="3">
    <source>
        <dbReference type="Google" id="ProtNLM"/>
    </source>
</evidence>
<dbReference type="RefSeq" id="WP_391936533.1">
    <property type="nucleotide sequence ID" value="NZ_JBIBSM010000016.1"/>
</dbReference>
<keyword evidence="2" id="KW-1185">Reference proteome</keyword>
<dbReference type="EMBL" id="JBIBSM010000016">
    <property type="protein sequence ID" value="MFF8279592.1"/>
    <property type="molecule type" value="Genomic_DNA"/>
</dbReference>